<dbReference type="InterPro" id="IPR004013">
    <property type="entry name" value="PHP_dom"/>
</dbReference>
<gene>
    <name evidence="3" type="ORF">PRUPE_8G062500</name>
</gene>
<evidence type="ECO:0000259" key="2">
    <source>
        <dbReference type="SMART" id="SM00481"/>
    </source>
</evidence>
<dbReference type="SMART" id="SM00481">
    <property type="entry name" value="POLIIIAc"/>
    <property type="match status" value="1"/>
</dbReference>
<dbReference type="Pfam" id="PF02811">
    <property type="entry name" value="PHP"/>
    <property type="match status" value="1"/>
</dbReference>
<dbReference type="InterPro" id="IPR016195">
    <property type="entry name" value="Pol/histidinol_Pase-like"/>
</dbReference>
<feature type="domain" description="Polymerase/histidinol phosphatase N-terminal" evidence="2">
    <location>
        <begin position="87"/>
        <end position="152"/>
    </location>
</feature>
<keyword evidence="4" id="KW-1185">Reference proteome</keyword>
<reference evidence="3 4" key="1">
    <citation type="journal article" date="2013" name="Nat. Genet.">
        <title>The high-quality draft genome of peach (Prunus persica) identifies unique patterns of genetic diversity, domestication and genome evolution.</title>
        <authorList>
            <consortium name="International Peach Genome Initiative"/>
            <person name="Verde I."/>
            <person name="Abbott A.G."/>
            <person name="Scalabrin S."/>
            <person name="Jung S."/>
            <person name="Shu S."/>
            <person name="Marroni F."/>
            <person name="Zhebentyayeva T."/>
            <person name="Dettori M.T."/>
            <person name="Grimwood J."/>
            <person name="Cattonaro F."/>
            <person name="Zuccolo A."/>
            <person name="Rossini L."/>
            <person name="Jenkins J."/>
            <person name="Vendramin E."/>
            <person name="Meisel L.A."/>
            <person name="Decroocq V."/>
            <person name="Sosinski B."/>
            <person name="Prochnik S."/>
            <person name="Mitros T."/>
            <person name="Policriti A."/>
            <person name="Cipriani G."/>
            <person name="Dondini L."/>
            <person name="Ficklin S."/>
            <person name="Goodstein D.M."/>
            <person name="Xuan P."/>
            <person name="Del Fabbro C."/>
            <person name="Aramini V."/>
            <person name="Copetti D."/>
            <person name="Gonzalez S."/>
            <person name="Horner D.S."/>
            <person name="Falchi R."/>
            <person name="Lucas S."/>
            <person name="Mica E."/>
            <person name="Maldonado J."/>
            <person name="Lazzari B."/>
            <person name="Bielenberg D."/>
            <person name="Pirona R."/>
            <person name="Miculan M."/>
            <person name="Barakat A."/>
            <person name="Testolin R."/>
            <person name="Stella A."/>
            <person name="Tartarini S."/>
            <person name="Tonutti P."/>
            <person name="Arus P."/>
            <person name="Orellana A."/>
            <person name="Wells C."/>
            <person name="Main D."/>
            <person name="Vizzotto G."/>
            <person name="Silva H."/>
            <person name="Salamini F."/>
            <person name="Schmutz J."/>
            <person name="Morgante M."/>
            <person name="Rokhsar D.S."/>
        </authorList>
    </citation>
    <scope>NUCLEOTIDE SEQUENCE [LARGE SCALE GENOMIC DNA]</scope>
    <source>
        <strain evidence="4">cv. Nemared</strain>
    </source>
</reference>
<protein>
    <recommendedName>
        <fullName evidence="2">Polymerase/histidinol phosphatase N-terminal domain-containing protein</fullName>
    </recommendedName>
</protein>
<dbReference type="InterPro" id="IPR003141">
    <property type="entry name" value="Pol/His_phosphatase_N"/>
</dbReference>
<feature type="compositionally biased region" description="Basic residues" evidence="1">
    <location>
        <begin position="23"/>
        <end position="36"/>
    </location>
</feature>
<dbReference type="Gene3D" id="3.20.20.140">
    <property type="entry name" value="Metal-dependent hydrolases"/>
    <property type="match status" value="2"/>
</dbReference>
<dbReference type="AlphaFoldDB" id="A0A251MU27"/>
<sequence length="344" mass="37681">MVGDGFIINHSTNSSNKLESPKKTKKKKKRGGTKKKMTTEQTLAFKSVSEWVFLEQASSLPSTAASCVVDDFGVQKSLGRGGDKVVFELHSHSKCSDGFLSPSKLVERAHGNGVKVLALTDHDTMSGIPEALEAARRFRIKIIPGVEISTKFYPRGSEPLAEEAIQMICDTGGVAVLAHPWSLKNPVTIIKRLKEAGLHGIEVYRSDGKLAVYSDLAETYDLLKLGGSDYHGRGGHGESELGSVNLPVLVLRDFLKVARPIWCRSIRHILENYAEEPSDFNLAKITRFGKGVSPVSCGKDLIDRCLSSWLTNEERQNAVFEAVRLKLSHVSINQGGIQVPIESK</sequence>
<dbReference type="Gramene" id="ONH90587">
    <property type="protein sequence ID" value="ONH90587"/>
    <property type="gene ID" value="PRUPE_8G062500"/>
</dbReference>
<dbReference type="PANTHER" id="PTHR42924:SF3">
    <property type="entry name" value="POLYMERASE_HISTIDINOL PHOSPHATASE N-TERMINAL DOMAIN-CONTAINING PROTEIN"/>
    <property type="match status" value="1"/>
</dbReference>
<proteinExistence type="predicted"/>
<dbReference type="Proteomes" id="UP000006882">
    <property type="component" value="Chromosome G8"/>
</dbReference>
<organism evidence="3 4">
    <name type="scientific">Prunus persica</name>
    <name type="common">Peach</name>
    <name type="synonym">Amygdalus persica</name>
    <dbReference type="NCBI Taxonomy" id="3760"/>
    <lineage>
        <taxon>Eukaryota</taxon>
        <taxon>Viridiplantae</taxon>
        <taxon>Streptophyta</taxon>
        <taxon>Embryophyta</taxon>
        <taxon>Tracheophyta</taxon>
        <taxon>Spermatophyta</taxon>
        <taxon>Magnoliopsida</taxon>
        <taxon>eudicotyledons</taxon>
        <taxon>Gunneridae</taxon>
        <taxon>Pentapetalae</taxon>
        <taxon>rosids</taxon>
        <taxon>fabids</taxon>
        <taxon>Rosales</taxon>
        <taxon>Rosaceae</taxon>
        <taxon>Amygdaloideae</taxon>
        <taxon>Amygdaleae</taxon>
        <taxon>Prunus</taxon>
    </lineage>
</organism>
<evidence type="ECO:0000313" key="4">
    <source>
        <dbReference type="Proteomes" id="UP000006882"/>
    </source>
</evidence>
<accession>A0A251MU27</accession>
<dbReference type="SUPFAM" id="SSF89550">
    <property type="entry name" value="PHP domain-like"/>
    <property type="match status" value="1"/>
</dbReference>
<dbReference type="CDD" id="cd07438">
    <property type="entry name" value="PHP_HisPPase_AMP"/>
    <property type="match status" value="1"/>
</dbReference>
<evidence type="ECO:0000313" key="3">
    <source>
        <dbReference type="EMBL" id="ONH90587.1"/>
    </source>
</evidence>
<dbReference type="InterPro" id="IPR052018">
    <property type="entry name" value="PHP_domain"/>
</dbReference>
<feature type="region of interest" description="Disordered" evidence="1">
    <location>
        <begin position="11"/>
        <end position="37"/>
    </location>
</feature>
<evidence type="ECO:0000256" key="1">
    <source>
        <dbReference type="SAM" id="MobiDB-lite"/>
    </source>
</evidence>
<dbReference type="EMBL" id="CM007658">
    <property type="protein sequence ID" value="ONH90587.1"/>
    <property type="molecule type" value="Genomic_DNA"/>
</dbReference>
<dbReference type="GO" id="GO:0003824">
    <property type="term" value="F:catalytic activity"/>
    <property type="evidence" value="ECO:0007669"/>
    <property type="project" value="InterPro"/>
</dbReference>
<name>A0A251MU27_PRUPE</name>
<dbReference type="PANTHER" id="PTHR42924">
    <property type="entry name" value="EXONUCLEASE"/>
    <property type="match status" value="1"/>
</dbReference>